<evidence type="ECO:0000313" key="3">
    <source>
        <dbReference type="Proteomes" id="UP001146793"/>
    </source>
</evidence>
<reference evidence="2" key="1">
    <citation type="submission" date="2022-08" db="EMBL/GenBank/DDBJ databases">
        <title>Novel sulphate-reducing endosymbionts in the free-living metamonad Anaeramoeba.</title>
        <authorList>
            <person name="Jerlstrom-Hultqvist J."/>
            <person name="Cepicka I."/>
            <person name="Gallot-Lavallee L."/>
            <person name="Salas-Leiva D."/>
            <person name="Curtis B.A."/>
            <person name="Zahonova K."/>
            <person name="Pipaliya S."/>
            <person name="Dacks J."/>
            <person name="Roger A.J."/>
        </authorList>
    </citation>
    <scope>NUCLEOTIDE SEQUENCE</scope>
    <source>
        <strain evidence="2">Busselton2</strain>
    </source>
</reference>
<sequence>MRSEFKEDFLLVLNKLCDLSYDSSMTVWSQIDSLTSKILEMGIERDGDNVQELLFGLEELQDNEKIKNLESLILQQRDVTKEYESNVDLLLNASSLKLRHLNNIIKLQEDKKKQLKTENDNNNNNKNNTNNNNDDDEKNDEKLIIEELNGQLTTLLNESEELEKICALNETGIETDDLNDSELVKLNQQIILLHSELEILLQNISNLKGDALTYQQTIITLNNVYLNLQKETDQLEDEMNEMKETKVIPISLRGREIIEFSEKKQSLKNEILELKEQLNQKKKQIQENKILLKKEIEKINNQKTDIKKEEEEEEEEENKKRKKIK</sequence>
<evidence type="ECO:0000256" key="1">
    <source>
        <dbReference type="SAM" id="MobiDB-lite"/>
    </source>
</evidence>
<feature type="region of interest" description="Disordered" evidence="1">
    <location>
        <begin position="112"/>
        <end position="137"/>
    </location>
</feature>
<organism evidence="2 3">
    <name type="scientific">Anaeramoeba flamelloides</name>
    <dbReference type="NCBI Taxonomy" id="1746091"/>
    <lineage>
        <taxon>Eukaryota</taxon>
        <taxon>Metamonada</taxon>
        <taxon>Anaeramoebidae</taxon>
        <taxon>Anaeramoeba</taxon>
    </lineage>
</organism>
<dbReference type="Proteomes" id="UP001146793">
    <property type="component" value="Unassembled WGS sequence"/>
</dbReference>
<protein>
    <submittedName>
        <fullName evidence="2">Uncharacterized protein</fullName>
    </submittedName>
</protein>
<comment type="caution">
    <text evidence="2">The sequence shown here is derived from an EMBL/GenBank/DDBJ whole genome shotgun (WGS) entry which is preliminary data.</text>
</comment>
<feature type="region of interest" description="Disordered" evidence="1">
    <location>
        <begin position="302"/>
        <end position="325"/>
    </location>
</feature>
<gene>
    <name evidence="2" type="ORF">M0812_23251</name>
</gene>
<dbReference type="EMBL" id="JANTQA010000051">
    <property type="protein sequence ID" value="KAJ3430249.1"/>
    <property type="molecule type" value="Genomic_DNA"/>
</dbReference>
<proteinExistence type="predicted"/>
<accession>A0AAV7YNB2</accession>
<evidence type="ECO:0000313" key="2">
    <source>
        <dbReference type="EMBL" id="KAJ3430249.1"/>
    </source>
</evidence>
<feature type="compositionally biased region" description="Low complexity" evidence="1">
    <location>
        <begin position="120"/>
        <end position="132"/>
    </location>
</feature>
<dbReference type="AlphaFoldDB" id="A0AAV7YNB2"/>
<name>A0AAV7YNB2_9EUKA</name>